<reference evidence="1" key="1">
    <citation type="submission" date="2014-09" db="EMBL/GenBank/DDBJ databases">
        <authorList>
            <person name="Magalhaes I.L.F."/>
            <person name="Oliveira U."/>
            <person name="Santos F.R."/>
            <person name="Vidigal T.H.D.A."/>
            <person name="Brescovit A.D."/>
            <person name="Santos A.J."/>
        </authorList>
    </citation>
    <scope>NUCLEOTIDE SEQUENCE</scope>
    <source>
        <tissue evidence="1">Shoot tissue taken approximately 20 cm above the soil surface</tissue>
    </source>
</reference>
<protein>
    <submittedName>
        <fullName evidence="1">Uncharacterized protein</fullName>
    </submittedName>
</protein>
<dbReference type="EMBL" id="GBRH01224450">
    <property type="protein sequence ID" value="JAD73445.1"/>
    <property type="molecule type" value="Transcribed_RNA"/>
</dbReference>
<reference evidence="1" key="2">
    <citation type="journal article" date="2015" name="Data Brief">
        <title>Shoot transcriptome of the giant reed, Arundo donax.</title>
        <authorList>
            <person name="Barrero R.A."/>
            <person name="Guerrero F.D."/>
            <person name="Moolhuijzen P."/>
            <person name="Goolsby J.A."/>
            <person name="Tidwell J."/>
            <person name="Bellgard S.E."/>
            <person name="Bellgard M.I."/>
        </authorList>
    </citation>
    <scope>NUCLEOTIDE SEQUENCE</scope>
    <source>
        <tissue evidence="1">Shoot tissue taken approximately 20 cm above the soil surface</tissue>
    </source>
</reference>
<dbReference type="AlphaFoldDB" id="A0A0A9CJ70"/>
<proteinExistence type="predicted"/>
<organism evidence="1">
    <name type="scientific">Arundo donax</name>
    <name type="common">Giant reed</name>
    <name type="synonym">Donax arundinaceus</name>
    <dbReference type="NCBI Taxonomy" id="35708"/>
    <lineage>
        <taxon>Eukaryota</taxon>
        <taxon>Viridiplantae</taxon>
        <taxon>Streptophyta</taxon>
        <taxon>Embryophyta</taxon>
        <taxon>Tracheophyta</taxon>
        <taxon>Spermatophyta</taxon>
        <taxon>Magnoliopsida</taxon>
        <taxon>Liliopsida</taxon>
        <taxon>Poales</taxon>
        <taxon>Poaceae</taxon>
        <taxon>PACMAD clade</taxon>
        <taxon>Arundinoideae</taxon>
        <taxon>Arundineae</taxon>
        <taxon>Arundo</taxon>
    </lineage>
</organism>
<accession>A0A0A9CJ70</accession>
<evidence type="ECO:0000313" key="1">
    <source>
        <dbReference type="EMBL" id="JAD73445.1"/>
    </source>
</evidence>
<name>A0A0A9CJ70_ARUDO</name>
<sequence length="98" mass="10246">MSTMSSCLAEESASIPGRDAAISRNSGLMLNPAFALVSMNMAPCSCALASPSSAGTFLLSTRSVLFPTRKMSTSPLLCVCTSSIHFDVFKKDCLSVTS</sequence>